<feature type="non-terminal residue" evidence="1">
    <location>
        <position position="248"/>
    </location>
</feature>
<dbReference type="AlphaFoldDB" id="A0A2K3KZZ8"/>
<evidence type="ECO:0000313" key="1">
    <source>
        <dbReference type="EMBL" id="PNX71829.1"/>
    </source>
</evidence>
<gene>
    <name evidence="1" type="ORF">L195_g027715</name>
</gene>
<organism evidence="1 2">
    <name type="scientific">Trifolium pratense</name>
    <name type="common">Red clover</name>
    <dbReference type="NCBI Taxonomy" id="57577"/>
    <lineage>
        <taxon>Eukaryota</taxon>
        <taxon>Viridiplantae</taxon>
        <taxon>Streptophyta</taxon>
        <taxon>Embryophyta</taxon>
        <taxon>Tracheophyta</taxon>
        <taxon>Spermatophyta</taxon>
        <taxon>Magnoliopsida</taxon>
        <taxon>eudicotyledons</taxon>
        <taxon>Gunneridae</taxon>
        <taxon>Pentapetalae</taxon>
        <taxon>rosids</taxon>
        <taxon>fabids</taxon>
        <taxon>Fabales</taxon>
        <taxon>Fabaceae</taxon>
        <taxon>Papilionoideae</taxon>
        <taxon>50 kb inversion clade</taxon>
        <taxon>NPAAA clade</taxon>
        <taxon>Hologalegina</taxon>
        <taxon>IRL clade</taxon>
        <taxon>Trifolieae</taxon>
        <taxon>Trifolium</taxon>
    </lineage>
</organism>
<sequence>MGVNVSSSFLGIAERFLHCRVGSIPFTYLGLQVGVQPRREGIWLPLLDLISRRLGVWSNRYIILGGRVVAKKFFVGGVRWVNKIAWVSWSNVCRPKSEGGLGVRDLGSWGSLERYCLCQVPLKDQFPRLFQVSIDHDVHAGSFGKWDGGVWLWEFQWRRHLFSWERDLLRGLLVLLDSIRVLASLWKSWAPLKVVVFSWQLLQDGIPSHQNFLRRRVLATPESAICALCGCEYVSSRDLLGHFEAFVG</sequence>
<accession>A0A2K3KZZ8</accession>
<evidence type="ECO:0000313" key="2">
    <source>
        <dbReference type="Proteomes" id="UP000236291"/>
    </source>
</evidence>
<proteinExistence type="predicted"/>
<name>A0A2K3KZZ8_TRIPR</name>
<dbReference type="STRING" id="57577.A0A2K3KZZ8"/>
<keyword evidence="1" id="KW-0675">Receptor</keyword>
<protein>
    <submittedName>
        <fullName evidence="1">Cysteine-rich receptor-like protein kinase</fullName>
    </submittedName>
</protein>
<keyword evidence="1" id="KW-0808">Transferase</keyword>
<comment type="caution">
    <text evidence="1">The sequence shown here is derived from an EMBL/GenBank/DDBJ whole genome shotgun (WGS) entry which is preliminary data.</text>
</comment>
<dbReference type="GO" id="GO:0016301">
    <property type="term" value="F:kinase activity"/>
    <property type="evidence" value="ECO:0007669"/>
    <property type="project" value="UniProtKB-KW"/>
</dbReference>
<dbReference type="Proteomes" id="UP000236291">
    <property type="component" value="Unassembled WGS sequence"/>
</dbReference>
<reference evidence="1 2" key="1">
    <citation type="journal article" date="2014" name="Am. J. Bot.">
        <title>Genome assembly and annotation for red clover (Trifolium pratense; Fabaceae).</title>
        <authorList>
            <person name="Istvanek J."/>
            <person name="Jaros M."/>
            <person name="Krenek A."/>
            <person name="Repkova J."/>
        </authorList>
    </citation>
    <scope>NUCLEOTIDE SEQUENCE [LARGE SCALE GENOMIC DNA]</scope>
    <source>
        <strain evidence="2">cv. Tatra</strain>
        <tissue evidence="1">Young leaves</tissue>
    </source>
</reference>
<reference evidence="1 2" key="2">
    <citation type="journal article" date="2017" name="Front. Plant Sci.">
        <title>Gene Classification and Mining of Molecular Markers Useful in Red Clover (Trifolium pratense) Breeding.</title>
        <authorList>
            <person name="Istvanek J."/>
            <person name="Dluhosova J."/>
            <person name="Dluhos P."/>
            <person name="Patkova L."/>
            <person name="Nedelnik J."/>
            <person name="Repkova J."/>
        </authorList>
    </citation>
    <scope>NUCLEOTIDE SEQUENCE [LARGE SCALE GENOMIC DNA]</scope>
    <source>
        <strain evidence="2">cv. Tatra</strain>
        <tissue evidence="1">Young leaves</tissue>
    </source>
</reference>
<dbReference type="EMBL" id="ASHM01023840">
    <property type="protein sequence ID" value="PNX71829.1"/>
    <property type="molecule type" value="Genomic_DNA"/>
</dbReference>
<keyword evidence="1" id="KW-0418">Kinase</keyword>
<dbReference type="PANTHER" id="PTHR33116:SF78">
    <property type="entry name" value="OS12G0587133 PROTEIN"/>
    <property type="match status" value="1"/>
</dbReference>
<dbReference type="PANTHER" id="PTHR33116">
    <property type="entry name" value="REVERSE TRANSCRIPTASE ZINC-BINDING DOMAIN-CONTAINING PROTEIN-RELATED-RELATED"/>
    <property type="match status" value="1"/>
</dbReference>